<dbReference type="Gene3D" id="1.10.10.2840">
    <property type="entry name" value="PucR C-terminal helix-turn-helix domain"/>
    <property type="match status" value="1"/>
</dbReference>
<organism evidence="3 4">
    <name type="scientific">Streptomyces beijiangensis</name>
    <dbReference type="NCBI Taxonomy" id="163361"/>
    <lineage>
        <taxon>Bacteria</taxon>
        <taxon>Bacillati</taxon>
        <taxon>Actinomycetota</taxon>
        <taxon>Actinomycetes</taxon>
        <taxon>Kitasatosporales</taxon>
        <taxon>Streptomycetaceae</taxon>
        <taxon>Streptomyces</taxon>
    </lineage>
</organism>
<evidence type="ECO:0000259" key="2">
    <source>
        <dbReference type="Pfam" id="PF25906"/>
    </source>
</evidence>
<dbReference type="RefSeq" id="WP_206962174.1">
    <property type="nucleotide sequence ID" value="NZ_BAAAJJ010000004.1"/>
</dbReference>
<dbReference type="InterPro" id="IPR042070">
    <property type="entry name" value="PucR_C-HTH_sf"/>
</dbReference>
<dbReference type="InterPro" id="IPR025736">
    <property type="entry name" value="PucR_C-HTH_dom"/>
</dbReference>
<evidence type="ECO:0000259" key="1">
    <source>
        <dbReference type="Pfam" id="PF13556"/>
    </source>
</evidence>
<feature type="domain" description="PucR-like N-terminal" evidence="2">
    <location>
        <begin position="17"/>
        <end position="179"/>
    </location>
</feature>
<dbReference type="AlphaFoldDB" id="A0A939F6G6"/>
<dbReference type="InterPro" id="IPR051448">
    <property type="entry name" value="CdaR-like_regulators"/>
</dbReference>
<sequence length="402" mass="44835">MPGVAQPSDIDEPLGPLPQEFAAVMRPELPSLIKEIGLEVTRAYPEYARLLEGPYGQGIRVGVEQSISVFVDQVAEPTSSSTLRDEMCRRFGRFEAYEGRSLEELHGAYRLGARVALRRAKKVGRRYNLSPTLMLTFADALLTYVDELESLSREGYLEVKTADGDHTDTVRRRLLHLILAGSPVPRTAIAELAEQTGWELPEQVTLISLRFPAGVPQVNLDNDVLADLAEPQPHLLFPGPFDERRQLMLEAAFPGVHAAISLSVPLTGASDALRWARQVLDLIESGIIDDAPTVRCEDHMVTLWLLTDPPLLAQLAQRELAPVADLTPSRRDRLVETLHAWLATRGTAAQIGAHLSVHAQTVRYRMRALEDIFGEQLDDPDRRFATEIVLRALELEERRKQT</sequence>
<proteinExistence type="predicted"/>
<gene>
    <name evidence="3" type="ORF">J0695_13115</name>
</gene>
<reference evidence="3" key="1">
    <citation type="submission" date="2021-03" db="EMBL/GenBank/DDBJ databases">
        <title>Streptomyces poriferae sp. nov., a novel marine sponge-derived Actinobacteria species with anti-MRSA activity.</title>
        <authorList>
            <person name="Sandoval-Powers M."/>
            <person name="Kralova S."/>
            <person name="Nguyen G.-S."/>
            <person name="Fawwal D."/>
            <person name="Degnes K."/>
            <person name="Klinkenberg G."/>
            <person name="Sletta H."/>
            <person name="Wentzel A."/>
            <person name="Liles M.R."/>
        </authorList>
    </citation>
    <scope>NUCLEOTIDE SEQUENCE</scope>
    <source>
        <strain evidence="3">DSM 41794</strain>
    </source>
</reference>
<dbReference type="PANTHER" id="PTHR33744:SF1">
    <property type="entry name" value="DNA-BINDING TRANSCRIPTIONAL ACTIVATOR ADER"/>
    <property type="match status" value="1"/>
</dbReference>
<dbReference type="Proteomes" id="UP000664167">
    <property type="component" value="Unassembled WGS sequence"/>
</dbReference>
<keyword evidence="4" id="KW-1185">Reference proteome</keyword>
<protein>
    <submittedName>
        <fullName evidence="3">Helix-turn-helix domain-containing protein</fullName>
    </submittedName>
</protein>
<dbReference type="EMBL" id="JAFLRJ010000115">
    <property type="protein sequence ID" value="MBO0512741.1"/>
    <property type="molecule type" value="Genomic_DNA"/>
</dbReference>
<evidence type="ECO:0000313" key="4">
    <source>
        <dbReference type="Proteomes" id="UP000664167"/>
    </source>
</evidence>
<evidence type="ECO:0000313" key="3">
    <source>
        <dbReference type="EMBL" id="MBO0512741.1"/>
    </source>
</evidence>
<name>A0A939F6G6_9ACTN</name>
<feature type="domain" description="PucR C-terminal helix-turn-helix" evidence="1">
    <location>
        <begin position="334"/>
        <end position="392"/>
    </location>
</feature>
<dbReference type="PANTHER" id="PTHR33744">
    <property type="entry name" value="CARBOHYDRATE DIACID REGULATOR"/>
    <property type="match status" value="1"/>
</dbReference>
<accession>A0A939F6G6</accession>
<dbReference type="Pfam" id="PF13556">
    <property type="entry name" value="HTH_30"/>
    <property type="match status" value="1"/>
</dbReference>
<dbReference type="Pfam" id="PF25906">
    <property type="entry name" value="PucR-like_N"/>
    <property type="match status" value="1"/>
</dbReference>
<comment type="caution">
    <text evidence="3">The sequence shown here is derived from an EMBL/GenBank/DDBJ whole genome shotgun (WGS) entry which is preliminary data.</text>
</comment>
<dbReference type="InterPro" id="IPR058663">
    <property type="entry name" value="PucR-like_N"/>
</dbReference>